<dbReference type="Proteomes" id="UP000012015">
    <property type="component" value="Unassembled WGS sequence"/>
</dbReference>
<dbReference type="PANTHER" id="PTHR21666">
    <property type="entry name" value="PEPTIDASE-RELATED"/>
    <property type="match status" value="1"/>
</dbReference>
<evidence type="ECO:0000313" key="6">
    <source>
        <dbReference type="Proteomes" id="UP000012015"/>
    </source>
</evidence>
<gene>
    <name evidence="5" type="ORF">ADIAG_03746</name>
</gene>
<dbReference type="PATRIC" id="fig|1276920.7.peg.3747"/>
<dbReference type="PANTHER" id="PTHR21666:SF289">
    <property type="entry name" value="L-ALA--D-GLU ENDOPEPTIDASE"/>
    <property type="match status" value="1"/>
</dbReference>
<organism evidence="5 6">
    <name type="scientific">Paeniglutamicibacter gangotriensis Lz1y</name>
    <dbReference type="NCBI Taxonomy" id="1276920"/>
    <lineage>
        <taxon>Bacteria</taxon>
        <taxon>Bacillati</taxon>
        <taxon>Actinomycetota</taxon>
        <taxon>Actinomycetes</taxon>
        <taxon>Micrococcales</taxon>
        <taxon>Micrococcaceae</taxon>
        <taxon>Paeniglutamicibacter</taxon>
    </lineage>
</organism>
<dbReference type="InterPro" id="IPR011055">
    <property type="entry name" value="Dup_hybrid_motif"/>
</dbReference>
<dbReference type="GO" id="GO:0004222">
    <property type="term" value="F:metalloendopeptidase activity"/>
    <property type="evidence" value="ECO:0007669"/>
    <property type="project" value="TreeGrafter"/>
</dbReference>
<evidence type="ECO:0000259" key="4">
    <source>
        <dbReference type="Pfam" id="PF01551"/>
    </source>
</evidence>
<dbReference type="Gene3D" id="2.70.70.10">
    <property type="entry name" value="Glucose Permease (Domain IIA)"/>
    <property type="match status" value="1"/>
</dbReference>
<proteinExistence type="predicted"/>
<name>M7MPM6_9MICC</name>
<dbReference type="EMBL" id="AOCK01000013">
    <property type="protein sequence ID" value="EMQ96895.1"/>
    <property type="molecule type" value="Genomic_DNA"/>
</dbReference>
<feature type="chain" id="PRO_5039668536" evidence="3">
    <location>
        <begin position="41"/>
        <end position="587"/>
    </location>
</feature>
<accession>M7MPM6</accession>
<dbReference type="InterPro" id="IPR016047">
    <property type="entry name" value="M23ase_b-sheet_dom"/>
</dbReference>
<feature type="region of interest" description="Disordered" evidence="2">
    <location>
        <begin position="288"/>
        <end position="567"/>
    </location>
</feature>
<dbReference type="InterPro" id="IPR050570">
    <property type="entry name" value="Cell_wall_metabolism_enzyme"/>
</dbReference>
<feature type="compositionally biased region" description="Low complexity" evidence="2">
    <location>
        <begin position="450"/>
        <end position="466"/>
    </location>
</feature>
<comment type="caution">
    <text evidence="5">The sequence shown here is derived from an EMBL/GenBank/DDBJ whole genome shotgun (WGS) entry which is preliminary data.</text>
</comment>
<feature type="domain" description="M23ase beta-sheet core" evidence="4">
    <location>
        <begin position="171"/>
        <end position="265"/>
    </location>
</feature>
<evidence type="ECO:0000256" key="1">
    <source>
        <dbReference type="ARBA" id="ARBA00022729"/>
    </source>
</evidence>
<feature type="region of interest" description="Disordered" evidence="2">
    <location>
        <begin position="92"/>
        <end position="116"/>
    </location>
</feature>
<dbReference type="STRING" id="1276920.ADIAG_03746"/>
<dbReference type="SUPFAM" id="SSF51261">
    <property type="entry name" value="Duplicated hybrid motif"/>
    <property type="match status" value="1"/>
</dbReference>
<protein>
    <submittedName>
        <fullName evidence="5">Peptidase M23</fullName>
    </submittedName>
</protein>
<feature type="compositionally biased region" description="Acidic residues" evidence="2">
    <location>
        <begin position="545"/>
        <end position="555"/>
    </location>
</feature>
<dbReference type="AlphaFoldDB" id="M7MPM6"/>
<feature type="compositionally biased region" description="Pro residues" evidence="2">
    <location>
        <begin position="396"/>
        <end position="430"/>
    </location>
</feature>
<feature type="signal peptide" evidence="3">
    <location>
        <begin position="1"/>
        <end position="40"/>
    </location>
</feature>
<evidence type="ECO:0000313" key="5">
    <source>
        <dbReference type="EMBL" id="EMQ96895.1"/>
    </source>
</evidence>
<feature type="compositionally biased region" description="Low complexity" evidence="2">
    <location>
        <begin position="431"/>
        <end position="442"/>
    </location>
</feature>
<evidence type="ECO:0000256" key="3">
    <source>
        <dbReference type="SAM" id="SignalP"/>
    </source>
</evidence>
<keyword evidence="6" id="KW-1185">Reference proteome</keyword>
<sequence>MNKHQVNRGRSPRRTGARKFKIPRLTALCLAVAAAVAVSGAPGLGVVPDQRAAHPAETPGYQAIAYLEPVSVSLLSGVDAINFQAPDITSSAAGPGTAGGTAQSPSVYPGQGTGAEQAAAPFNGDTTIVGQSVGVLGALPGAIQLMHPVSSRHITSPYGWRNNPTGAGTQIHIGQDYAIACGSPVYASADGVVIQSAWAGHSGMRVTLDHGSSVRTGYSHNSRLIARVGDSVKQGQIIALSGTTGNSTGCHVHFEVIINGRWNDPRNFLPPISGQRNAMIDSRRTTVGAPPIRYAGTPRTPVAGAHDFPELTDSAPRGSKPEPVVQQGPTATPKPRAKPDDKARPEPAPKPKPKSDTKPEPTPKADPKPAPSPKPTPKAEPKPAPSPKQTPKADPKPAPSPRPTPPVSPAPTPKAEPKPSPSPKPTPPAPETTSPETTAPAPTAEPPETEAPAPEAEAPTTANPKPGKTLPPVKDVPLLEVPAPPSDDPSQPSDVPGATTAPPVAKKGPKSATPQTTEPVPEPPLAESGQQPAPLEKAPKCEAVSADDQEQLDEPGPDHATDEPCVDLDGVLRLAGHLGDLRDEDTH</sequence>
<evidence type="ECO:0000256" key="2">
    <source>
        <dbReference type="SAM" id="MobiDB-lite"/>
    </source>
</evidence>
<reference evidence="5 6" key="1">
    <citation type="journal article" date="2013" name="Genome Announc.">
        <title>Draft Genome Sequence of Arthrobacter gangotriensis Strain Lz1yT, Isolated from a Penguin Rookery Soil Sample Collected in Antarctica, near the Indian Station Dakshin Gangotri.</title>
        <authorList>
            <person name="Shivaji S."/>
            <person name="Ara S."/>
            <person name="Bandi S."/>
            <person name="Singh A."/>
            <person name="Kumar Pinnaka A."/>
        </authorList>
    </citation>
    <scope>NUCLEOTIDE SEQUENCE [LARGE SCALE GENOMIC DNA]</scope>
    <source>
        <strain evidence="5 6">Lz1y</strain>
    </source>
</reference>
<keyword evidence="1 3" id="KW-0732">Signal</keyword>
<dbReference type="Pfam" id="PF01551">
    <property type="entry name" value="Peptidase_M23"/>
    <property type="match status" value="1"/>
</dbReference>
<dbReference type="CDD" id="cd12797">
    <property type="entry name" value="M23_peptidase"/>
    <property type="match status" value="1"/>
</dbReference>
<dbReference type="eggNOG" id="COG0739">
    <property type="taxonomic scope" value="Bacteria"/>
</dbReference>
<feature type="compositionally biased region" description="Pro residues" evidence="2">
    <location>
        <begin position="368"/>
        <end position="388"/>
    </location>
</feature>
<feature type="compositionally biased region" description="Low complexity" evidence="2">
    <location>
        <begin position="92"/>
        <end position="105"/>
    </location>
</feature>
<feature type="compositionally biased region" description="Basic and acidic residues" evidence="2">
    <location>
        <begin position="337"/>
        <end position="367"/>
    </location>
</feature>